<name>S4RWL2_PETMA</name>
<dbReference type="PIRSF" id="PIRSF001767">
    <property type="entry name" value="Cdc6"/>
    <property type="match status" value="1"/>
</dbReference>
<dbReference type="PANTHER" id="PTHR10763:SF26">
    <property type="entry name" value="CELL DIVISION CONTROL PROTEIN 6 HOMOLOG"/>
    <property type="match status" value="1"/>
</dbReference>
<dbReference type="GO" id="GO:0006270">
    <property type="term" value="P:DNA replication initiation"/>
    <property type="evidence" value="ECO:0007669"/>
    <property type="project" value="UniProtKB-UniRule"/>
</dbReference>
<dbReference type="Gene3D" id="3.40.50.300">
    <property type="entry name" value="P-loop containing nucleotide triphosphate hydrolases"/>
    <property type="match status" value="1"/>
</dbReference>
<keyword evidence="5 7" id="KW-0539">Nucleus</keyword>
<accession>S4RWL2</accession>
<dbReference type="CDD" id="cd08768">
    <property type="entry name" value="Cdc6_C"/>
    <property type="match status" value="1"/>
</dbReference>
<evidence type="ECO:0000259" key="9">
    <source>
        <dbReference type="SMART" id="SM00382"/>
    </source>
</evidence>
<dbReference type="InterPro" id="IPR016314">
    <property type="entry name" value="Cdc6/18"/>
</dbReference>
<feature type="compositionally biased region" description="Polar residues" evidence="8">
    <location>
        <begin position="33"/>
        <end position="51"/>
    </location>
</feature>
<dbReference type="Pfam" id="PF22606">
    <property type="entry name" value="Cdc6-ORC-like_ATPase_lid"/>
    <property type="match status" value="1"/>
</dbReference>
<dbReference type="PANTHER" id="PTHR10763">
    <property type="entry name" value="CELL DIVISION CONTROL PROTEIN 6-RELATED"/>
    <property type="match status" value="1"/>
</dbReference>
<comment type="similarity">
    <text evidence="2 7">Belongs to the CDC6/cdc18 family.</text>
</comment>
<dbReference type="InterPro" id="IPR049945">
    <property type="entry name" value="AAA_22"/>
</dbReference>
<dbReference type="InterPro" id="IPR003593">
    <property type="entry name" value="AAA+_ATPase"/>
</dbReference>
<evidence type="ECO:0000256" key="1">
    <source>
        <dbReference type="ARBA" id="ARBA00004123"/>
    </source>
</evidence>
<keyword evidence="4" id="KW-0235">DNA replication</keyword>
<dbReference type="STRING" id="7757.ENSPMAP00000009602"/>
<evidence type="ECO:0000256" key="6">
    <source>
        <dbReference type="ARBA" id="ARBA00023306"/>
    </source>
</evidence>
<keyword evidence="3" id="KW-0132">Cell division</keyword>
<dbReference type="InterPro" id="IPR036390">
    <property type="entry name" value="WH_DNA-bd_sf"/>
</dbReference>
<dbReference type="InterPro" id="IPR015163">
    <property type="entry name" value="Cdc6_C"/>
</dbReference>
<dbReference type="CDD" id="cd00009">
    <property type="entry name" value="AAA"/>
    <property type="match status" value="1"/>
</dbReference>
<evidence type="ECO:0000256" key="8">
    <source>
        <dbReference type="SAM" id="MobiDB-lite"/>
    </source>
</evidence>
<feature type="compositionally biased region" description="Polar residues" evidence="8">
    <location>
        <begin position="144"/>
        <end position="154"/>
    </location>
</feature>
<dbReference type="SMART" id="SM00382">
    <property type="entry name" value="AAA"/>
    <property type="match status" value="1"/>
</dbReference>
<dbReference type="InterPro" id="IPR050311">
    <property type="entry name" value="ORC1/CDC6"/>
</dbReference>
<dbReference type="Pfam" id="PF09079">
    <property type="entry name" value="WHD_Cdc6"/>
    <property type="match status" value="1"/>
</dbReference>
<dbReference type="InterPro" id="IPR036388">
    <property type="entry name" value="WH-like_DNA-bd_sf"/>
</dbReference>
<evidence type="ECO:0000313" key="11">
    <source>
        <dbReference type="Ensembl" id="ENSPMAP00000009602.1"/>
    </source>
</evidence>
<dbReference type="SUPFAM" id="SSF52540">
    <property type="entry name" value="P-loop containing nucleoside triphosphate hydrolases"/>
    <property type="match status" value="1"/>
</dbReference>
<organism evidence="11">
    <name type="scientific">Petromyzon marinus</name>
    <name type="common">Sea lamprey</name>
    <dbReference type="NCBI Taxonomy" id="7757"/>
    <lineage>
        <taxon>Eukaryota</taxon>
        <taxon>Metazoa</taxon>
        <taxon>Chordata</taxon>
        <taxon>Craniata</taxon>
        <taxon>Vertebrata</taxon>
        <taxon>Cyclostomata</taxon>
        <taxon>Hyperoartia</taxon>
        <taxon>Petromyzontiformes</taxon>
        <taxon>Petromyzontidae</taxon>
        <taxon>Petromyzon</taxon>
    </lineage>
</organism>
<comment type="subcellular location">
    <subcellularLocation>
        <location evidence="1 7">Nucleus</location>
    </subcellularLocation>
</comment>
<dbReference type="GO" id="GO:0005634">
    <property type="term" value="C:nucleus"/>
    <property type="evidence" value="ECO:0007669"/>
    <property type="project" value="UniProtKB-SubCell"/>
</dbReference>
<evidence type="ECO:0000256" key="2">
    <source>
        <dbReference type="ARBA" id="ARBA00006184"/>
    </source>
</evidence>
<evidence type="ECO:0000256" key="4">
    <source>
        <dbReference type="ARBA" id="ARBA00022705"/>
    </source>
</evidence>
<feature type="region of interest" description="Disordered" evidence="8">
    <location>
        <begin position="104"/>
        <end position="154"/>
    </location>
</feature>
<evidence type="ECO:0000256" key="5">
    <source>
        <dbReference type="ARBA" id="ARBA00023242"/>
    </source>
</evidence>
<dbReference type="SMART" id="SM01074">
    <property type="entry name" value="Cdc6_C"/>
    <property type="match status" value="1"/>
</dbReference>
<proteinExistence type="inferred from homology"/>
<keyword evidence="6" id="KW-0131">Cell cycle</keyword>
<comment type="function">
    <text evidence="7">Involved in the initiation of DNA replication. Also participates in checkpoint controls that ensure DNA replication is completed before mitosis is initiated.</text>
</comment>
<reference evidence="11" key="2">
    <citation type="submission" date="2025-09" db="UniProtKB">
        <authorList>
            <consortium name="Ensembl"/>
        </authorList>
    </citation>
    <scope>IDENTIFICATION</scope>
</reference>
<evidence type="ECO:0000256" key="7">
    <source>
        <dbReference type="PIRNR" id="PIRNR001767"/>
    </source>
</evidence>
<dbReference type="GO" id="GO:0051301">
    <property type="term" value="P:cell division"/>
    <property type="evidence" value="ECO:0007669"/>
    <property type="project" value="UniProtKB-UniRule"/>
</dbReference>
<dbReference type="FunFam" id="1.10.10.10:FF:000265">
    <property type="entry name" value="Cell division control protein"/>
    <property type="match status" value="1"/>
</dbReference>
<dbReference type="GO" id="GO:0016887">
    <property type="term" value="F:ATP hydrolysis activity"/>
    <property type="evidence" value="ECO:0007669"/>
    <property type="project" value="InterPro"/>
</dbReference>
<dbReference type="GO" id="GO:0033314">
    <property type="term" value="P:mitotic DNA replication checkpoint signaling"/>
    <property type="evidence" value="ECO:0007669"/>
    <property type="project" value="TreeGrafter"/>
</dbReference>
<dbReference type="Pfam" id="PF13401">
    <property type="entry name" value="AAA_22"/>
    <property type="match status" value="1"/>
</dbReference>
<dbReference type="Gene3D" id="1.10.10.10">
    <property type="entry name" value="Winged helix-like DNA-binding domain superfamily/Winged helix DNA-binding domain"/>
    <property type="match status" value="1"/>
</dbReference>
<dbReference type="AlphaFoldDB" id="S4RWL2"/>
<dbReference type="GeneTree" id="ENSGT00530000063498"/>
<feature type="domain" description="AAA+ ATPase" evidence="9">
    <location>
        <begin position="204"/>
        <end position="354"/>
    </location>
</feature>
<dbReference type="Ensembl" id="ENSPMAT00000009642.1">
    <property type="protein sequence ID" value="ENSPMAP00000009602.1"/>
    <property type="gene ID" value="ENSPMAG00000008711.1"/>
</dbReference>
<dbReference type="SUPFAM" id="SSF46785">
    <property type="entry name" value="Winged helix' DNA-binding domain"/>
    <property type="match status" value="1"/>
</dbReference>
<dbReference type="OMA" id="WPTDEVY"/>
<evidence type="ECO:0000256" key="3">
    <source>
        <dbReference type="ARBA" id="ARBA00022618"/>
    </source>
</evidence>
<dbReference type="FunFam" id="3.40.50.300:FF:000547">
    <property type="entry name" value="Cell division control protein"/>
    <property type="match status" value="1"/>
</dbReference>
<dbReference type="Gene3D" id="1.10.8.60">
    <property type="match status" value="1"/>
</dbReference>
<dbReference type="GO" id="GO:0003688">
    <property type="term" value="F:DNA replication origin binding"/>
    <property type="evidence" value="ECO:0007669"/>
    <property type="project" value="TreeGrafter"/>
</dbReference>
<evidence type="ECO:0000259" key="10">
    <source>
        <dbReference type="SMART" id="SM01074"/>
    </source>
</evidence>
<dbReference type="InterPro" id="IPR027417">
    <property type="entry name" value="P-loop_NTPase"/>
</dbReference>
<dbReference type="InterPro" id="IPR054425">
    <property type="entry name" value="Cdc6_ORC1-like_ATPase_lid"/>
</dbReference>
<protein>
    <recommendedName>
        <fullName evidence="7">Cell division control protein</fullName>
    </recommendedName>
</protein>
<reference evidence="11" key="1">
    <citation type="submission" date="2025-08" db="UniProtKB">
        <authorList>
            <consortium name="Ensembl"/>
        </authorList>
    </citation>
    <scope>IDENTIFICATION</scope>
</reference>
<dbReference type="HOGENOM" id="CLU_012774_3_0_1"/>
<feature type="region of interest" description="Disordered" evidence="8">
    <location>
        <begin position="16"/>
        <end position="58"/>
    </location>
</feature>
<sequence length="576" mass="62558">AMAECSLVQTAIAFPRRKTRSSARKEKLEVTPRSGNRGRNGTIATGLSQPLSPRKRLGEENNCNVPHLLECSPTKRQKENATAAVTAAAALKSPVLTTRKKLQFEEASPHPPRVISPIEKQQDARRLGDGATAQKSGAAREKATASSARTPSTPAVLQVVRQEGECYALAKKALHTANPERLLCRERETAAIVAFVEEHVVARVPGSIYISGAPGTGKTACLKHILHSMKKRLSNARVVFLNCMPLTSSQAVYPAVLSKLGEAGEKTAGVGSRDHARQLERIVTKSGPMIVLVLDEMDQLDSRAQEVLYTMFEWPALPNSRLVLIGVANALDLTDRILPRLQALRSHQPHLINFPPYSRDQILAILQDRLSGLKEGVVDPAAVQFCARKVSAMSGDARKALDVCSRRAVEKLGGEIRKQTVLSPNGEGFLCASAGPVPTTTVPRRVTLPQISAVLSEVYGSPMASRAGDHGGSFPLQQKLLVITLLMLVRSGKVREFTFGKIHETYTGVCQRHQMARLHQSECMALCSLLEARGILTIKNSKEARLMKVSLKIDQSDVEHALQDKVLLSSILQAGI</sequence>
<feature type="domain" description="Cdc6 C-terminal" evidence="10">
    <location>
        <begin position="482"/>
        <end position="562"/>
    </location>
</feature>